<accession>A0A5Q4Z085</accession>
<proteinExistence type="predicted"/>
<organism evidence="2">
    <name type="scientific">Aliivibrio wodanis</name>
    <dbReference type="NCBI Taxonomy" id="80852"/>
    <lineage>
        <taxon>Bacteria</taxon>
        <taxon>Pseudomonadati</taxon>
        <taxon>Pseudomonadota</taxon>
        <taxon>Gammaproteobacteria</taxon>
        <taxon>Vibrionales</taxon>
        <taxon>Vibrionaceae</taxon>
        <taxon>Aliivibrio</taxon>
    </lineage>
</organism>
<evidence type="ECO:0000313" key="2">
    <source>
        <dbReference type="EMBL" id="VVV06583.1"/>
    </source>
</evidence>
<sequence length="40" mass="4649">MFFGNNQSTFMIFMGFLISVLAIIIIPMAIQTLRILREKE</sequence>
<dbReference type="EMBL" id="LR721751">
    <property type="protein sequence ID" value="VVV06583.1"/>
    <property type="molecule type" value="Genomic_DNA"/>
</dbReference>
<keyword evidence="1" id="KW-0812">Transmembrane</keyword>
<protein>
    <submittedName>
        <fullName evidence="2">Uncharacterized protein</fullName>
    </submittedName>
</protein>
<feature type="transmembrane region" description="Helical" evidence="1">
    <location>
        <begin position="12"/>
        <end position="30"/>
    </location>
</feature>
<gene>
    <name evidence="2" type="ORF">AW0309160_04077</name>
</gene>
<evidence type="ECO:0000256" key="1">
    <source>
        <dbReference type="SAM" id="Phobius"/>
    </source>
</evidence>
<name>A0A5Q4Z085_9GAMM</name>
<dbReference type="AlphaFoldDB" id="A0A5Q4Z085"/>
<keyword evidence="1" id="KW-1133">Transmembrane helix</keyword>
<reference evidence="2" key="1">
    <citation type="submission" date="2019-09" db="EMBL/GenBank/DDBJ databases">
        <authorList>
            <person name="Hjerde E."/>
        </authorList>
    </citation>
    <scope>NUCLEOTIDE SEQUENCE</scope>
    <source>
        <strain evidence="2">06/09/160</strain>
    </source>
</reference>
<keyword evidence="1" id="KW-0472">Membrane</keyword>